<accession>C6C1Y1</accession>
<dbReference type="STRING" id="526222.Desal_1315"/>
<evidence type="ECO:0000256" key="1">
    <source>
        <dbReference type="ARBA" id="ARBA00007118"/>
    </source>
</evidence>
<dbReference type="KEGG" id="dsa:Desal_1315"/>
<dbReference type="OrthoDB" id="9809288at2"/>
<protein>
    <submittedName>
        <fullName evidence="5">Nitroreductase</fullName>
    </submittedName>
</protein>
<dbReference type="EMBL" id="CP001649">
    <property type="protein sequence ID" value="ACS79377.1"/>
    <property type="molecule type" value="Genomic_DNA"/>
</dbReference>
<keyword evidence="2" id="KW-0521">NADP</keyword>
<gene>
    <name evidence="5" type="ordered locus">Desal_1315</name>
</gene>
<dbReference type="Pfam" id="PF00881">
    <property type="entry name" value="Nitroreductase"/>
    <property type="match status" value="1"/>
</dbReference>
<evidence type="ECO:0000256" key="3">
    <source>
        <dbReference type="ARBA" id="ARBA00023002"/>
    </source>
</evidence>
<keyword evidence="3" id="KW-0560">Oxidoreductase</keyword>
<sequence length="219" mass="24647">MDHPVIKDLNFRYACKKYDAAKRIPADKIAIIKEAMRLSPSSVNSQPWKFIIIESDEAKQRFHDTFANKFEFNQPHATEASHIILFAYNPYYTAEQYKKVVNAEVKSGHLPAEKHDEMMEKGMFFAGLNTDTKGYNGCWTKAQTYLALGNVLHTVARLGIDSTPMEGVDSELIGEIFKEELGGYVCETALALGYHLEGGDYNHGQPKARLPLEDVVTVL</sequence>
<dbReference type="InterPro" id="IPR029479">
    <property type="entry name" value="Nitroreductase"/>
</dbReference>
<dbReference type="CDD" id="cd02149">
    <property type="entry name" value="NfsB-like"/>
    <property type="match status" value="1"/>
</dbReference>
<reference evidence="5 6" key="1">
    <citation type="submission" date="2009-06" db="EMBL/GenBank/DDBJ databases">
        <title>Complete sequence of Desulfovibrio salexigens DSM 2638.</title>
        <authorList>
            <consortium name="US DOE Joint Genome Institute"/>
            <person name="Lucas S."/>
            <person name="Copeland A."/>
            <person name="Lapidus A."/>
            <person name="Glavina del Rio T."/>
            <person name="Tice H."/>
            <person name="Bruce D."/>
            <person name="Goodwin L."/>
            <person name="Pitluck S."/>
            <person name="Munk A.C."/>
            <person name="Brettin T."/>
            <person name="Detter J.C."/>
            <person name="Han C."/>
            <person name="Tapia R."/>
            <person name="Larimer F."/>
            <person name="Land M."/>
            <person name="Hauser L."/>
            <person name="Kyrpides N."/>
            <person name="Anderson I."/>
            <person name="Wall J.D."/>
            <person name="Arkin A.P."/>
            <person name="Dehal P."/>
            <person name="Chivian D."/>
            <person name="Giles B."/>
            <person name="Hazen T.C."/>
        </authorList>
    </citation>
    <scope>NUCLEOTIDE SEQUENCE [LARGE SCALE GENOMIC DNA]</scope>
    <source>
        <strain evidence="6">ATCC 14822 / DSM 2638 / NCIMB 8403 / VKM B-1763</strain>
    </source>
</reference>
<dbReference type="Gene3D" id="3.40.109.10">
    <property type="entry name" value="NADH Oxidase"/>
    <property type="match status" value="1"/>
</dbReference>
<dbReference type="Proteomes" id="UP000002601">
    <property type="component" value="Chromosome"/>
</dbReference>
<feature type="domain" description="Nitroreductase" evidence="4">
    <location>
        <begin position="11"/>
        <end position="180"/>
    </location>
</feature>
<dbReference type="PANTHER" id="PTHR43673">
    <property type="entry name" value="NAD(P)H NITROREDUCTASE YDGI-RELATED"/>
    <property type="match status" value="1"/>
</dbReference>
<dbReference type="InterPro" id="IPR033878">
    <property type="entry name" value="NfsB-like"/>
</dbReference>
<dbReference type="PANTHER" id="PTHR43673:SF10">
    <property type="entry name" value="NADH DEHYDROGENASE_NAD(P)H NITROREDUCTASE XCC3605-RELATED"/>
    <property type="match status" value="1"/>
</dbReference>
<dbReference type="AlphaFoldDB" id="C6C1Y1"/>
<evidence type="ECO:0000259" key="4">
    <source>
        <dbReference type="Pfam" id="PF00881"/>
    </source>
</evidence>
<comment type="similarity">
    <text evidence="1">Belongs to the nitroreductase family.</text>
</comment>
<proteinExistence type="inferred from homology"/>
<dbReference type="SUPFAM" id="SSF55469">
    <property type="entry name" value="FMN-dependent nitroreductase-like"/>
    <property type="match status" value="1"/>
</dbReference>
<evidence type="ECO:0000313" key="5">
    <source>
        <dbReference type="EMBL" id="ACS79377.1"/>
    </source>
</evidence>
<evidence type="ECO:0000256" key="2">
    <source>
        <dbReference type="ARBA" id="ARBA00022857"/>
    </source>
</evidence>
<evidence type="ECO:0000313" key="6">
    <source>
        <dbReference type="Proteomes" id="UP000002601"/>
    </source>
</evidence>
<organism evidence="5 6">
    <name type="scientific">Maridesulfovibrio salexigens (strain ATCC 14822 / DSM 2638 / NCIMB 8403 / VKM B-1763)</name>
    <name type="common">Desulfovibrio salexigens</name>
    <dbReference type="NCBI Taxonomy" id="526222"/>
    <lineage>
        <taxon>Bacteria</taxon>
        <taxon>Pseudomonadati</taxon>
        <taxon>Thermodesulfobacteriota</taxon>
        <taxon>Desulfovibrionia</taxon>
        <taxon>Desulfovibrionales</taxon>
        <taxon>Desulfovibrionaceae</taxon>
        <taxon>Maridesulfovibrio</taxon>
    </lineage>
</organism>
<keyword evidence="6" id="KW-1185">Reference proteome</keyword>
<dbReference type="GO" id="GO:0016491">
    <property type="term" value="F:oxidoreductase activity"/>
    <property type="evidence" value="ECO:0007669"/>
    <property type="project" value="UniProtKB-KW"/>
</dbReference>
<dbReference type="HOGENOM" id="CLU_070764_4_1_7"/>
<dbReference type="RefSeq" id="WP_015851195.1">
    <property type="nucleotide sequence ID" value="NC_012881.1"/>
</dbReference>
<dbReference type="eggNOG" id="COG0778">
    <property type="taxonomic scope" value="Bacteria"/>
</dbReference>
<dbReference type="InterPro" id="IPR000415">
    <property type="entry name" value="Nitroreductase-like"/>
</dbReference>
<name>C6C1Y1_MARSD</name>